<comment type="caution">
    <text evidence="1">The sequence shown here is derived from an EMBL/GenBank/DDBJ whole genome shotgun (WGS) entry which is preliminary data.</text>
</comment>
<proteinExistence type="predicted"/>
<evidence type="ECO:0000313" key="1">
    <source>
        <dbReference type="EMBL" id="KAK1419134.1"/>
    </source>
</evidence>
<reference evidence="1" key="1">
    <citation type="journal article" date="2023" name="bioRxiv">
        <title>Improved chromosome-level genome assembly for marigold (Tagetes erecta).</title>
        <authorList>
            <person name="Jiang F."/>
            <person name="Yuan L."/>
            <person name="Wang S."/>
            <person name="Wang H."/>
            <person name="Xu D."/>
            <person name="Wang A."/>
            <person name="Fan W."/>
        </authorList>
    </citation>
    <scope>NUCLEOTIDE SEQUENCE</scope>
    <source>
        <strain evidence="1">WSJ</strain>
        <tissue evidence="1">Leaf</tissue>
    </source>
</reference>
<evidence type="ECO:0000313" key="2">
    <source>
        <dbReference type="Proteomes" id="UP001229421"/>
    </source>
</evidence>
<sequence length="83" mass="8676">MQYAYSPCTPAHNIIKESPLSSDTIFKQESCSLFCFVIVAFEYPGDGRGIGLGGGQMGGRSGDRGVGQGSCSGVVTESMSNVF</sequence>
<dbReference type="Proteomes" id="UP001229421">
    <property type="component" value="Unassembled WGS sequence"/>
</dbReference>
<keyword evidence="2" id="KW-1185">Reference proteome</keyword>
<protein>
    <submittedName>
        <fullName evidence="1">Uncharacterized protein</fullName>
    </submittedName>
</protein>
<gene>
    <name evidence="1" type="ORF">QVD17_28292</name>
</gene>
<accession>A0AAD8NRZ8</accession>
<dbReference type="EMBL" id="JAUHHV010000007">
    <property type="protein sequence ID" value="KAK1419134.1"/>
    <property type="molecule type" value="Genomic_DNA"/>
</dbReference>
<name>A0AAD8NRZ8_TARER</name>
<dbReference type="AlphaFoldDB" id="A0AAD8NRZ8"/>
<organism evidence="1 2">
    <name type="scientific">Tagetes erecta</name>
    <name type="common">African marigold</name>
    <dbReference type="NCBI Taxonomy" id="13708"/>
    <lineage>
        <taxon>Eukaryota</taxon>
        <taxon>Viridiplantae</taxon>
        <taxon>Streptophyta</taxon>
        <taxon>Embryophyta</taxon>
        <taxon>Tracheophyta</taxon>
        <taxon>Spermatophyta</taxon>
        <taxon>Magnoliopsida</taxon>
        <taxon>eudicotyledons</taxon>
        <taxon>Gunneridae</taxon>
        <taxon>Pentapetalae</taxon>
        <taxon>asterids</taxon>
        <taxon>campanulids</taxon>
        <taxon>Asterales</taxon>
        <taxon>Asteraceae</taxon>
        <taxon>Asteroideae</taxon>
        <taxon>Heliantheae alliance</taxon>
        <taxon>Tageteae</taxon>
        <taxon>Tagetes</taxon>
    </lineage>
</organism>